<dbReference type="GO" id="GO:0006351">
    <property type="term" value="P:DNA-templated transcription"/>
    <property type="evidence" value="ECO:0007669"/>
    <property type="project" value="TreeGrafter"/>
</dbReference>
<keyword evidence="2" id="KW-0805">Transcription regulation</keyword>
<dbReference type="PROSITE" id="PS50931">
    <property type="entry name" value="HTH_LYSR"/>
    <property type="match status" value="1"/>
</dbReference>
<dbReference type="RefSeq" id="WP_114136176.1">
    <property type="nucleotide sequence ID" value="NZ_CP068436.1"/>
</dbReference>
<evidence type="ECO:0000256" key="2">
    <source>
        <dbReference type="ARBA" id="ARBA00023015"/>
    </source>
</evidence>
<keyword evidence="4" id="KW-0804">Transcription</keyword>
<dbReference type="SUPFAM" id="SSF46785">
    <property type="entry name" value="Winged helix' DNA-binding domain"/>
    <property type="match status" value="1"/>
</dbReference>
<dbReference type="InterPro" id="IPR036390">
    <property type="entry name" value="WH_DNA-bd_sf"/>
</dbReference>
<comment type="similarity">
    <text evidence="1">Belongs to the LysR transcriptional regulatory family.</text>
</comment>
<name>A0A367P7M6_CUPNE</name>
<dbReference type="Pfam" id="PF00126">
    <property type="entry name" value="HTH_1"/>
    <property type="match status" value="1"/>
</dbReference>
<protein>
    <submittedName>
        <fullName evidence="6">LysR family transcriptional regulator</fullName>
    </submittedName>
</protein>
<dbReference type="InterPro" id="IPR005119">
    <property type="entry name" value="LysR_subst-bd"/>
</dbReference>
<dbReference type="SUPFAM" id="SSF53850">
    <property type="entry name" value="Periplasmic binding protein-like II"/>
    <property type="match status" value="1"/>
</dbReference>
<sequence length="298" mass="33435">MKIRSPSLVELHAFAAVVEKGSFSAAAHKLAVTQGAVSRAVIKLEARFGYALLERAHGGVLPTAKGLSYYETIKPALDTLDDAAPGTSDNRRRQLHVRVVTSFGTRWLVPRLPSLAMEAPELEIVFRSYVANDDMLDKNVDCWIDLRRTPGARWPRHVRGTYVAGRQLLPICHPTVAAEIQRPEDFLRFPLLYHIGFPENWNHWLQSQGVKGRQLRLAAGFDLSANLIEGVCANMGVAVVPACLVEREIAEGRVSAPVPKTADTKRGYYLCIPRARENERYMELFRNWLLRQAQERLG</sequence>
<dbReference type="Proteomes" id="UP000253501">
    <property type="component" value="Unassembled WGS sequence"/>
</dbReference>
<keyword evidence="3" id="KW-0238">DNA-binding</keyword>
<dbReference type="InterPro" id="IPR000847">
    <property type="entry name" value="LysR_HTH_N"/>
</dbReference>
<dbReference type="Gene3D" id="3.40.190.10">
    <property type="entry name" value="Periplasmic binding protein-like II"/>
    <property type="match status" value="2"/>
</dbReference>
<feature type="domain" description="HTH lysR-type" evidence="5">
    <location>
        <begin position="1"/>
        <end position="63"/>
    </location>
</feature>
<organism evidence="6 7">
    <name type="scientific">Cupriavidus necator</name>
    <name type="common">Alcaligenes eutrophus</name>
    <name type="synonym">Ralstonia eutropha</name>
    <dbReference type="NCBI Taxonomy" id="106590"/>
    <lineage>
        <taxon>Bacteria</taxon>
        <taxon>Pseudomonadati</taxon>
        <taxon>Pseudomonadota</taxon>
        <taxon>Betaproteobacteria</taxon>
        <taxon>Burkholderiales</taxon>
        <taxon>Burkholderiaceae</taxon>
        <taxon>Cupriavidus</taxon>
    </lineage>
</organism>
<dbReference type="AlphaFoldDB" id="A0A367P7M6"/>
<dbReference type="PANTHER" id="PTHR30537:SF74">
    <property type="entry name" value="HTH-TYPE TRANSCRIPTIONAL REGULATOR TRPI"/>
    <property type="match status" value="1"/>
</dbReference>
<reference evidence="6 7" key="1">
    <citation type="submission" date="2018-04" db="EMBL/GenBank/DDBJ databases">
        <title>Cupriavidus necator CR12 genome sequencing and assembly.</title>
        <authorList>
            <person name="Ben Fekih I."/>
            <person name="Mazhar H.S."/>
            <person name="Bello S.K."/>
            <person name="Rensing C."/>
        </authorList>
    </citation>
    <scope>NUCLEOTIDE SEQUENCE [LARGE SCALE GENOMIC DNA]</scope>
    <source>
        <strain evidence="6 7">CR12</strain>
    </source>
</reference>
<evidence type="ECO:0000256" key="3">
    <source>
        <dbReference type="ARBA" id="ARBA00023125"/>
    </source>
</evidence>
<evidence type="ECO:0000256" key="4">
    <source>
        <dbReference type="ARBA" id="ARBA00023163"/>
    </source>
</evidence>
<gene>
    <name evidence="6" type="ORF">DDK22_36605</name>
</gene>
<proteinExistence type="inferred from homology"/>
<dbReference type="Pfam" id="PF03466">
    <property type="entry name" value="LysR_substrate"/>
    <property type="match status" value="1"/>
</dbReference>
<dbReference type="InterPro" id="IPR058163">
    <property type="entry name" value="LysR-type_TF_proteobact-type"/>
</dbReference>
<dbReference type="EMBL" id="QDHA01000142">
    <property type="protein sequence ID" value="RCJ03574.1"/>
    <property type="molecule type" value="Genomic_DNA"/>
</dbReference>
<accession>A0A367P7M6</accession>
<dbReference type="InterPro" id="IPR036388">
    <property type="entry name" value="WH-like_DNA-bd_sf"/>
</dbReference>
<comment type="caution">
    <text evidence="6">The sequence shown here is derived from an EMBL/GenBank/DDBJ whole genome shotgun (WGS) entry which is preliminary data.</text>
</comment>
<dbReference type="PRINTS" id="PR00039">
    <property type="entry name" value="HTHLYSR"/>
</dbReference>
<dbReference type="GO" id="GO:0003700">
    <property type="term" value="F:DNA-binding transcription factor activity"/>
    <property type="evidence" value="ECO:0007669"/>
    <property type="project" value="InterPro"/>
</dbReference>
<dbReference type="GO" id="GO:0043565">
    <property type="term" value="F:sequence-specific DNA binding"/>
    <property type="evidence" value="ECO:0007669"/>
    <property type="project" value="TreeGrafter"/>
</dbReference>
<evidence type="ECO:0000259" key="5">
    <source>
        <dbReference type="PROSITE" id="PS50931"/>
    </source>
</evidence>
<evidence type="ECO:0000256" key="1">
    <source>
        <dbReference type="ARBA" id="ARBA00009437"/>
    </source>
</evidence>
<evidence type="ECO:0000313" key="7">
    <source>
        <dbReference type="Proteomes" id="UP000253501"/>
    </source>
</evidence>
<evidence type="ECO:0000313" key="6">
    <source>
        <dbReference type="EMBL" id="RCJ03574.1"/>
    </source>
</evidence>
<dbReference type="PANTHER" id="PTHR30537">
    <property type="entry name" value="HTH-TYPE TRANSCRIPTIONAL REGULATOR"/>
    <property type="match status" value="1"/>
</dbReference>
<dbReference type="Gene3D" id="1.10.10.10">
    <property type="entry name" value="Winged helix-like DNA-binding domain superfamily/Winged helix DNA-binding domain"/>
    <property type="match status" value="1"/>
</dbReference>